<dbReference type="HOGENOM" id="CLU_1569263_0_0_4"/>
<dbReference type="KEGG" id="pna:Pnap_4591"/>
<proteinExistence type="predicted"/>
<sequence>MLHFVLFLNCWDVGTGHQSFFGVRVTENHVGSQSKHISHGKMPPVEACYFNNITEPLDEAPLVGVAQKPIPIFIDGAHGSTLLLQTSSAFPPVRMIRHSRQYFAQSFSMGRAAQVVDPESLGGGASLQKSILNRLTQWMNSALSNAQVAQSLQYLPMIRRNNKKFPVFGA</sequence>
<evidence type="ECO:0000313" key="1">
    <source>
        <dbReference type="EMBL" id="ABM39859.1"/>
    </source>
</evidence>
<geneLocation type="plasmid" evidence="1 2">
    <name>pPNAP02</name>
</geneLocation>
<evidence type="ECO:0000313" key="2">
    <source>
        <dbReference type="Proteomes" id="UP000000644"/>
    </source>
</evidence>
<gene>
    <name evidence="1" type="ordered locus">Pnap_4591</name>
</gene>
<keyword evidence="2" id="KW-1185">Reference proteome</keyword>
<dbReference type="Proteomes" id="UP000000644">
    <property type="component" value="Plasmid pPNAP02"/>
</dbReference>
<dbReference type="AlphaFoldDB" id="A1VW31"/>
<name>A1VW31_POLNA</name>
<organism evidence="1 2">
    <name type="scientific">Polaromonas naphthalenivorans (strain CJ2)</name>
    <dbReference type="NCBI Taxonomy" id="365044"/>
    <lineage>
        <taxon>Bacteria</taxon>
        <taxon>Pseudomonadati</taxon>
        <taxon>Pseudomonadota</taxon>
        <taxon>Betaproteobacteria</taxon>
        <taxon>Burkholderiales</taxon>
        <taxon>Comamonadaceae</taxon>
        <taxon>Polaromonas</taxon>
    </lineage>
</organism>
<reference evidence="2" key="1">
    <citation type="journal article" date="2009" name="Environ. Microbiol.">
        <title>The genome of Polaromonas naphthalenivorans strain CJ2, isolated from coal tar-contaminated sediment, reveals physiological and metabolic versatility and evolution through extensive horizontal gene transfer.</title>
        <authorList>
            <person name="Yagi J.M."/>
            <person name="Sims D."/>
            <person name="Brettin T."/>
            <person name="Bruce D."/>
            <person name="Madsen E.L."/>
        </authorList>
    </citation>
    <scope>NUCLEOTIDE SEQUENCE [LARGE SCALE GENOMIC DNA]</scope>
    <source>
        <strain evidence="2">CJ2</strain>
        <plasmid evidence="2">Plasmid pPNAP02</plasmid>
    </source>
</reference>
<dbReference type="EMBL" id="CP000531">
    <property type="protein sequence ID" value="ABM39859.1"/>
    <property type="molecule type" value="Genomic_DNA"/>
</dbReference>
<protein>
    <submittedName>
        <fullName evidence="1">Uncharacterized protein</fullName>
    </submittedName>
</protein>
<keyword evidence="1" id="KW-0614">Plasmid</keyword>
<accession>A1VW31</accession>